<keyword evidence="3" id="KW-1185">Reference proteome</keyword>
<dbReference type="SMART" id="SM01321">
    <property type="entry name" value="Y1_Tnp"/>
    <property type="match status" value="1"/>
</dbReference>
<dbReference type="Proteomes" id="UP001244443">
    <property type="component" value="Chromosome"/>
</dbReference>
<dbReference type="GO" id="GO:0006313">
    <property type="term" value="P:DNA transposition"/>
    <property type="evidence" value="ECO:0007669"/>
    <property type="project" value="InterPro"/>
</dbReference>
<protein>
    <submittedName>
        <fullName evidence="2">Transposase</fullName>
    </submittedName>
</protein>
<dbReference type="RefSeq" id="WP_308355774.1">
    <property type="nucleotide sequence ID" value="NZ_CP129970.2"/>
</dbReference>
<dbReference type="SUPFAM" id="SSF143422">
    <property type="entry name" value="Transposase IS200-like"/>
    <property type="match status" value="1"/>
</dbReference>
<dbReference type="PANTHER" id="PTHR34322">
    <property type="entry name" value="TRANSPOSASE, Y1_TNP DOMAIN-CONTAINING"/>
    <property type="match status" value="1"/>
</dbReference>
<dbReference type="PANTHER" id="PTHR34322:SF2">
    <property type="entry name" value="TRANSPOSASE IS200-LIKE DOMAIN-CONTAINING PROTEIN"/>
    <property type="match status" value="1"/>
</dbReference>
<evidence type="ECO:0000259" key="1">
    <source>
        <dbReference type="SMART" id="SM01321"/>
    </source>
</evidence>
<feature type="domain" description="Transposase IS200-like" evidence="1">
    <location>
        <begin position="2"/>
        <end position="135"/>
    </location>
</feature>
<dbReference type="Gene3D" id="3.30.70.1290">
    <property type="entry name" value="Transposase IS200-like"/>
    <property type="match status" value="1"/>
</dbReference>
<reference evidence="2" key="1">
    <citation type="submission" date="2023-08" db="EMBL/GenBank/DDBJ databases">
        <title>Comparative genomics and taxonomic characterization of three novel marine species of genus Marivirga.</title>
        <authorList>
            <person name="Muhammad N."/>
            <person name="Kim S.-G."/>
        </authorList>
    </citation>
    <scope>NUCLEOTIDE SEQUENCE [LARGE SCALE GENOMIC DNA]</scope>
    <source>
        <strain evidence="2">ABR2-2</strain>
    </source>
</reference>
<organism evidence="2 3">
    <name type="scientific">Marivirga arenosa</name>
    <dbReference type="NCBI Taxonomy" id="3059076"/>
    <lineage>
        <taxon>Bacteria</taxon>
        <taxon>Pseudomonadati</taxon>
        <taxon>Bacteroidota</taxon>
        <taxon>Cytophagia</taxon>
        <taxon>Cytophagales</taxon>
        <taxon>Marivirgaceae</taxon>
        <taxon>Marivirga</taxon>
    </lineage>
</organism>
<evidence type="ECO:0000313" key="3">
    <source>
        <dbReference type="Proteomes" id="UP001244443"/>
    </source>
</evidence>
<dbReference type="InterPro" id="IPR036515">
    <property type="entry name" value="Transposase_17_sf"/>
</dbReference>
<name>A0AA51N4N8_9BACT</name>
<proteinExistence type="predicted"/>
<gene>
    <name evidence="2" type="ORF">QYS48_31470</name>
</gene>
<evidence type="ECO:0000313" key="2">
    <source>
        <dbReference type="EMBL" id="WMN06062.1"/>
    </source>
</evidence>
<sequence length="197" mass="23857">METGQIYHIYNHANGSENIFREKENYRFFLQQYKKHLEKVVDTYAYCLIPIHFHFLVKVKKADVLKKNSTFEKLDSLDEVEAKASKQFANLFISYTMAFNKKYDRKGSLFMKNFKRKPIESIEQWQETFLYIHINPIKHKFSNKIEDWNWSSWHAYNNMESRSLLARPKAIGYFDNIDNLLYCSEEKRRRILNMNLE</sequence>
<dbReference type="InterPro" id="IPR002686">
    <property type="entry name" value="Transposase_17"/>
</dbReference>
<dbReference type="GO" id="GO:0003677">
    <property type="term" value="F:DNA binding"/>
    <property type="evidence" value="ECO:0007669"/>
    <property type="project" value="InterPro"/>
</dbReference>
<dbReference type="GO" id="GO:0004803">
    <property type="term" value="F:transposase activity"/>
    <property type="evidence" value="ECO:0007669"/>
    <property type="project" value="InterPro"/>
</dbReference>
<dbReference type="EMBL" id="CP129970">
    <property type="protein sequence ID" value="WMN06062.1"/>
    <property type="molecule type" value="Genomic_DNA"/>
</dbReference>
<dbReference type="AlphaFoldDB" id="A0AA51N4N8"/>
<accession>A0AA51N4N8</accession>